<dbReference type="AlphaFoldDB" id="A0A6G0XX03"/>
<proteinExistence type="predicted"/>
<keyword evidence="1" id="KW-0378">Hydrolase</keyword>
<name>A0A6G0XX03_9STRA</name>
<dbReference type="GO" id="GO:0005737">
    <property type="term" value="C:cytoplasm"/>
    <property type="evidence" value="ECO:0007669"/>
    <property type="project" value="TreeGrafter"/>
</dbReference>
<dbReference type="VEuPathDB" id="FungiDB:AeMF1_004130"/>
<keyword evidence="4" id="KW-1185">Reference proteome</keyword>
<dbReference type="Gene3D" id="3.40.50.1820">
    <property type="entry name" value="alpha/beta hydrolase"/>
    <property type="match status" value="1"/>
</dbReference>
<dbReference type="SUPFAM" id="SSF53474">
    <property type="entry name" value="alpha/beta-Hydrolases"/>
    <property type="match status" value="1"/>
</dbReference>
<evidence type="ECO:0000259" key="2">
    <source>
        <dbReference type="Pfam" id="PF03959"/>
    </source>
</evidence>
<dbReference type="InterPro" id="IPR029058">
    <property type="entry name" value="AB_hydrolase_fold"/>
</dbReference>
<dbReference type="EMBL" id="VJMJ01000003">
    <property type="protein sequence ID" value="KAF0745016.1"/>
    <property type="molecule type" value="Genomic_DNA"/>
</dbReference>
<evidence type="ECO:0000313" key="3">
    <source>
        <dbReference type="EMBL" id="KAF0745016.1"/>
    </source>
</evidence>
<reference evidence="3 4" key="1">
    <citation type="submission" date="2019-07" db="EMBL/GenBank/DDBJ databases">
        <title>Genomics analysis of Aphanomyces spp. identifies a new class of oomycete effector associated with host adaptation.</title>
        <authorList>
            <person name="Gaulin E."/>
        </authorList>
    </citation>
    <scope>NUCLEOTIDE SEQUENCE [LARGE SCALE GENOMIC DNA]</scope>
    <source>
        <strain evidence="3 4">ATCC 201684</strain>
    </source>
</reference>
<dbReference type="PANTHER" id="PTHR48070:SF6">
    <property type="entry name" value="ESTERASE OVCA2"/>
    <property type="match status" value="1"/>
</dbReference>
<comment type="caution">
    <text evidence="3">The sequence shown here is derived from an EMBL/GenBank/DDBJ whole genome shotgun (WGS) entry which is preliminary data.</text>
</comment>
<dbReference type="PANTHER" id="PTHR48070">
    <property type="entry name" value="ESTERASE OVCA2"/>
    <property type="match status" value="1"/>
</dbReference>
<dbReference type="GO" id="GO:0005634">
    <property type="term" value="C:nucleus"/>
    <property type="evidence" value="ECO:0007669"/>
    <property type="project" value="TreeGrafter"/>
</dbReference>
<gene>
    <name evidence="3" type="ORF">Ae201684_000596</name>
</gene>
<dbReference type="GO" id="GO:0016787">
    <property type="term" value="F:hydrolase activity"/>
    <property type="evidence" value="ECO:0007669"/>
    <property type="project" value="UniProtKB-KW"/>
</dbReference>
<evidence type="ECO:0000256" key="1">
    <source>
        <dbReference type="ARBA" id="ARBA00022801"/>
    </source>
</evidence>
<dbReference type="Proteomes" id="UP000481153">
    <property type="component" value="Unassembled WGS sequence"/>
</dbReference>
<dbReference type="InterPro" id="IPR005645">
    <property type="entry name" value="FSH-like_dom"/>
</dbReference>
<sequence length="233" mass="26282">MASRNRKLRVLCLHGFRTNTAVMFHQVRGFRLAFGESEGLAEFSYLEGPFVATGPTEDAIQEKFGSTAPFYEWFVVQTEHKSNGTERTRYVGWEHSLTYAMKYVDSHGPFDIVLGFSQGGMIATLLTAHYQASGKPAPFKAVVLVGVVSDPHEGLPTELGSWQEGLKMPAMVVLGETDPFFETGKNILRVYEKPSRRFFLHSEGHKFPSYSRYTALYDEVAHTVRRICQTQTE</sequence>
<accession>A0A6G0XX03</accession>
<dbReference type="InterPro" id="IPR050593">
    <property type="entry name" value="LovG"/>
</dbReference>
<organism evidence="3 4">
    <name type="scientific">Aphanomyces euteiches</name>
    <dbReference type="NCBI Taxonomy" id="100861"/>
    <lineage>
        <taxon>Eukaryota</taxon>
        <taxon>Sar</taxon>
        <taxon>Stramenopiles</taxon>
        <taxon>Oomycota</taxon>
        <taxon>Saprolegniomycetes</taxon>
        <taxon>Saprolegniales</taxon>
        <taxon>Verrucalvaceae</taxon>
        <taxon>Aphanomyces</taxon>
    </lineage>
</organism>
<evidence type="ECO:0000313" key="4">
    <source>
        <dbReference type="Proteomes" id="UP000481153"/>
    </source>
</evidence>
<protein>
    <recommendedName>
        <fullName evidence="2">Serine hydrolase domain-containing protein</fullName>
    </recommendedName>
</protein>
<dbReference type="Pfam" id="PF03959">
    <property type="entry name" value="FSH1"/>
    <property type="match status" value="1"/>
</dbReference>
<feature type="domain" description="Serine hydrolase" evidence="2">
    <location>
        <begin position="6"/>
        <end position="213"/>
    </location>
</feature>